<proteinExistence type="predicted"/>
<evidence type="ECO:0000313" key="4">
    <source>
        <dbReference type="Proteomes" id="UP000000536"/>
    </source>
</evidence>
<name>Q5JFL9_THEKO</name>
<keyword evidence="1" id="KW-1133">Transmembrane helix</keyword>
<keyword evidence="1" id="KW-0812">Transmembrane</keyword>
<reference evidence="3 4" key="1">
    <citation type="journal article" date="2005" name="Genome Res.">
        <title>Complete genome sequence of the hyperthermophilic archaeon Thermococcus kodakaraensis KOD1 and comparison with Pyrococcus genomes.</title>
        <authorList>
            <person name="Fukui T."/>
            <person name="Atomi H."/>
            <person name="Kanai T."/>
            <person name="Matsumi R."/>
            <person name="Fujiwara S."/>
            <person name="Imanaka T."/>
        </authorList>
    </citation>
    <scope>NUCLEOTIDE SEQUENCE [LARGE SCALE GENOMIC DNA]</scope>
    <source>
        <strain evidence="4">ATCC BAA-918 / JCM 12380 / KOD1</strain>
    </source>
</reference>
<dbReference type="HOGENOM" id="CLU_063611_0_0_2"/>
<dbReference type="Proteomes" id="UP000000536">
    <property type="component" value="Chromosome"/>
</dbReference>
<feature type="transmembrane region" description="Helical" evidence="1">
    <location>
        <begin position="33"/>
        <end position="52"/>
    </location>
</feature>
<accession>Q5JFL9</accession>
<dbReference type="EnsemblBacteria" id="BAD84384">
    <property type="protein sequence ID" value="BAD84384"/>
    <property type="gene ID" value="TK0195"/>
</dbReference>
<dbReference type="PANTHER" id="PTHR33531:SF7">
    <property type="entry name" value="HYPOTHETICAL MEMBRANE PROTEIN, CONSERVED"/>
    <property type="match status" value="1"/>
</dbReference>
<dbReference type="GeneID" id="78446699"/>
<feature type="transmembrane region" description="Helical" evidence="1">
    <location>
        <begin position="87"/>
        <end position="109"/>
    </location>
</feature>
<dbReference type="OrthoDB" id="86165at2157"/>
<dbReference type="EMBL" id="AP006878">
    <property type="protein sequence ID" value="BAD84384.1"/>
    <property type="molecule type" value="Genomic_DNA"/>
</dbReference>
<keyword evidence="4" id="KW-1185">Reference proteome</keyword>
<feature type="transmembrane region" description="Helical" evidence="1">
    <location>
        <begin position="6"/>
        <end position="26"/>
    </location>
</feature>
<keyword evidence="1" id="KW-0472">Membrane</keyword>
<gene>
    <name evidence="3" type="ordered locus">TK0195</name>
</gene>
<feature type="transmembrane region" description="Helical" evidence="1">
    <location>
        <begin position="174"/>
        <end position="196"/>
    </location>
</feature>
<dbReference type="InterPro" id="IPR008553">
    <property type="entry name" value="DUF835"/>
</dbReference>
<feature type="domain" description="DUF835" evidence="2">
    <location>
        <begin position="226"/>
        <end position="346"/>
    </location>
</feature>
<dbReference type="RefSeq" id="WP_011249150.1">
    <property type="nucleotide sequence ID" value="NC_006624.1"/>
</dbReference>
<dbReference type="PATRIC" id="fig|69014.16.peg.194"/>
<dbReference type="AlphaFoldDB" id="Q5JFL9"/>
<evidence type="ECO:0000313" key="3">
    <source>
        <dbReference type="EMBL" id="BAD84384.1"/>
    </source>
</evidence>
<evidence type="ECO:0000256" key="1">
    <source>
        <dbReference type="SAM" id="Phobius"/>
    </source>
</evidence>
<organism evidence="3 4">
    <name type="scientific">Thermococcus kodakarensis (strain ATCC BAA-918 / JCM 12380 / KOD1)</name>
    <name type="common">Pyrococcus kodakaraensis (strain KOD1)</name>
    <dbReference type="NCBI Taxonomy" id="69014"/>
    <lineage>
        <taxon>Archaea</taxon>
        <taxon>Methanobacteriati</taxon>
        <taxon>Methanobacteriota</taxon>
        <taxon>Thermococci</taxon>
        <taxon>Thermococcales</taxon>
        <taxon>Thermococcaceae</taxon>
        <taxon>Thermococcus</taxon>
    </lineage>
</organism>
<feature type="transmembrane region" description="Helical" evidence="1">
    <location>
        <begin position="149"/>
        <end position="168"/>
    </location>
</feature>
<dbReference type="PANTHER" id="PTHR33531">
    <property type="entry name" value="RUBRERYTHRIN SUBFAMILY"/>
    <property type="match status" value="1"/>
</dbReference>
<dbReference type="Pfam" id="PF05763">
    <property type="entry name" value="DUF835"/>
    <property type="match status" value="1"/>
</dbReference>
<feature type="transmembrane region" description="Helical" evidence="1">
    <location>
        <begin position="115"/>
        <end position="137"/>
    </location>
</feature>
<evidence type="ECO:0000259" key="2">
    <source>
        <dbReference type="Pfam" id="PF05763"/>
    </source>
</evidence>
<protein>
    <submittedName>
        <fullName evidence="3">Hypothetical membrane protein, conserved, containing DUF835 domain</fullName>
    </submittedName>
</protein>
<dbReference type="InParanoid" id="Q5JFL9"/>
<dbReference type="KEGG" id="tko:TK0195"/>
<dbReference type="eggNOG" id="arCOG03805">
    <property type="taxonomic scope" value="Archaea"/>
</dbReference>
<dbReference type="PhylomeDB" id="Q5JFL9"/>
<sequence>MDSYLMAAAFDAGVKLAAGGMLLFFSHQRHRKAAYYWGFAWIIYAYAIIGDLGIHPEIAAVLLGFFSSLILQGVLRVNEEVSMSQDYIRALSWGPAAIGVYTAILLLFLEKTPETAVMGIVYGASGVFLSIGGLILYRMREFYDQDTAYLGLSLSTYGVYQMLYPVLWNEGFKFWGLFIGLVLTVVTALFMVQLSLGEVFEIEEPKTQVEIQPGVLVVDPAQFEDFKKQFREYPVLAFVRNVEVPSSWKVYRITNLGGYGNVSPTNLPRILETAVDYIRSFENSDLKPVIVLEGLEYLKLYNDFRAIAKFLTSLRDYVAVSNGTLVLVLEKDAWEEREMKTLERLLT</sequence>
<dbReference type="STRING" id="69014.TK0195"/>